<gene>
    <name evidence="3" type="ORF">AAME72_08875</name>
</gene>
<feature type="transmembrane region" description="Helical" evidence="1">
    <location>
        <begin position="60"/>
        <end position="78"/>
    </location>
</feature>
<evidence type="ECO:0000259" key="2">
    <source>
        <dbReference type="Pfam" id="PF10708"/>
    </source>
</evidence>
<organism evidence="3">
    <name type="scientific">Leifsonia sp. NPDC080035</name>
    <dbReference type="NCBI Taxonomy" id="3143936"/>
    <lineage>
        <taxon>Bacteria</taxon>
        <taxon>Bacillati</taxon>
        <taxon>Actinomycetota</taxon>
        <taxon>Actinomycetes</taxon>
        <taxon>Micrococcales</taxon>
        <taxon>Microbacteriaceae</taxon>
        <taxon>Leifsonia</taxon>
    </lineage>
</organism>
<name>A0AAU7GIT2_9MICO</name>
<feature type="transmembrane region" description="Helical" evidence="1">
    <location>
        <begin position="107"/>
        <end position="128"/>
    </location>
</feature>
<accession>A0AAU7GIT2</accession>
<dbReference type="RefSeq" id="WP_348789878.1">
    <property type="nucleotide sequence ID" value="NZ_CP157390.1"/>
</dbReference>
<keyword evidence="1" id="KW-0812">Transmembrane</keyword>
<keyword evidence="1" id="KW-1133">Transmembrane helix</keyword>
<dbReference type="Pfam" id="PF10708">
    <property type="entry name" value="DUF2510"/>
    <property type="match status" value="1"/>
</dbReference>
<reference evidence="3" key="1">
    <citation type="submission" date="2024-05" db="EMBL/GenBank/DDBJ databases">
        <title>The Natural Products Discovery Center: Release of the First 8490 Sequenced Strains for Exploring Actinobacteria Biosynthetic Diversity.</title>
        <authorList>
            <person name="Kalkreuter E."/>
            <person name="Kautsar S.A."/>
            <person name="Yang D."/>
            <person name="Bader C.D."/>
            <person name="Teijaro C.N."/>
            <person name="Fluegel L."/>
            <person name="Davis C.M."/>
            <person name="Simpson J.R."/>
            <person name="Lauterbach L."/>
            <person name="Steele A.D."/>
            <person name="Gui C."/>
            <person name="Meng S."/>
            <person name="Li G."/>
            <person name="Viehrig K."/>
            <person name="Ye F."/>
            <person name="Su P."/>
            <person name="Kiefer A.F."/>
            <person name="Nichols A."/>
            <person name="Cepeda A.J."/>
            <person name="Yan W."/>
            <person name="Fan B."/>
            <person name="Jiang Y."/>
            <person name="Adhikari A."/>
            <person name="Zheng C.-J."/>
            <person name="Schuster L."/>
            <person name="Cowan T.M."/>
            <person name="Smanski M.J."/>
            <person name="Chevrette M.G."/>
            <person name="de Carvalho L.P.S."/>
            <person name="Shen B."/>
        </authorList>
    </citation>
    <scope>NUCLEOTIDE SEQUENCE</scope>
    <source>
        <strain evidence="3">NPDC080035</strain>
    </source>
</reference>
<evidence type="ECO:0000313" key="3">
    <source>
        <dbReference type="EMBL" id="XBM49968.1"/>
    </source>
</evidence>
<keyword evidence="1" id="KW-0472">Membrane</keyword>
<evidence type="ECO:0000256" key="1">
    <source>
        <dbReference type="SAM" id="Phobius"/>
    </source>
</evidence>
<dbReference type="InterPro" id="IPR018929">
    <property type="entry name" value="DUF2510"/>
</dbReference>
<proteinExistence type="predicted"/>
<dbReference type="AlphaFoldDB" id="A0AAU7GIT2"/>
<sequence length="211" mass="22839">MAATPGWYQDPYGGAGLRWWDGVQWTQHVSTPQTVRPAAYTPPVPARRPLPDGTPVYTPWIWLVTLLPLVNALVLLTYRPYSGYARMFADPAHPVIPDTLSLMGGPVFLVASMLSWIVVAVIVVFAWLDYRELTRRGVERPFHWAWSFLGPIVYSIGRSVVVRKVAGGRGGAPIAVAIAVQVVVAIAAFVLGAIIFASMMQGIGDVSGVGA</sequence>
<protein>
    <submittedName>
        <fullName evidence="3">DUF2510 domain-containing protein</fullName>
    </submittedName>
</protein>
<dbReference type="EMBL" id="CP157390">
    <property type="protein sequence ID" value="XBM49968.1"/>
    <property type="molecule type" value="Genomic_DNA"/>
</dbReference>
<feature type="transmembrane region" description="Helical" evidence="1">
    <location>
        <begin position="174"/>
        <end position="197"/>
    </location>
</feature>
<feature type="transmembrane region" description="Helical" evidence="1">
    <location>
        <begin position="143"/>
        <end position="162"/>
    </location>
</feature>
<feature type="domain" description="DUF2510" evidence="2">
    <location>
        <begin position="5"/>
        <end position="37"/>
    </location>
</feature>